<proteinExistence type="inferred from homology"/>
<dbReference type="PANTHER" id="PTHR42953:SF3">
    <property type="entry name" value="HIGH-AFFINITY ZINC UPTAKE SYSTEM PROTEIN ZNUA"/>
    <property type="match status" value="1"/>
</dbReference>
<evidence type="ECO:0000256" key="2">
    <source>
        <dbReference type="ARBA" id="ARBA00022448"/>
    </source>
</evidence>
<dbReference type="EMBL" id="FPHX01000008">
    <property type="protein sequence ID" value="SFV83793.1"/>
    <property type="molecule type" value="Genomic_DNA"/>
</dbReference>
<dbReference type="AlphaFoldDB" id="A0A1W1DQB7"/>
<evidence type="ECO:0000256" key="4">
    <source>
        <dbReference type="SAM" id="Coils"/>
    </source>
</evidence>
<dbReference type="Gene3D" id="3.40.50.1980">
    <property type="entry name" value="Nitrogenase molybdenum iron protein domain"/>
    <property type="match status" value="2"/>
</dbReference>
<dbReference type="Pfam" id="PF01297">
    <property type="entry name" value="ZnuA"/>
    <property type="match status" value="1"/>
</dbReference>
<evidence type="ECO:0000313" key="5">
    <source>
        <dbReference type="EMBL" id="SFV83793.1"/>
    </source>
</evidence>
<dbReference type="SUPFAM" id="SSF53807">
    <property type="entry name" value="Helical backbone' metal receptor"/>
    <property type="match status" value="1"/>
</dbReference>
<evidence type="ECO:0000256" key="1">
    <source>
        <dbReference type="ARBA" id="ARBA00011028"/>
    </source>
</evidence>
<reference evidence="5" key="1">
    <citation type="submission" date="2016-10" db="EMBL/GenBank/DDBJ databases">
        <authorList>
            <person name="de Groot N.N."/>
        </authorList>
    </citation>
    <scope>NUCLEOTIDE SEQUENCE</scope>
</reference>
<dbReference type="InterPro" id="IPR006127">
    <property type="entry name" value="ZnuA-like"/>
</dbReference>
<name>A0A1W1DQB7_9ZZZZ</name>
<dbReference type="PANTHER" id="PTHR42953">
    <property type="entry name" value="HIGH-AFFINITY ZINC UPTAKE SYSTEM PROTEIN ZNUA-RELATED"/>
    <property type="match status" value="1"/>
</dbReference>
<dbReference type="GO" id="GO:0046872">
    <property type="term" value="F:metal ion binding"/>
    <property type="evidence" value="ECO:0007669"/>
    <property type="project" value="InterPro"/>
</dbReference>
<keyword evidence="3" id="KW-0732">Signal</keyword>
<feature type="coiled-coil region" evidence="4">
    <location>
        <begin position="143"/>
        <end position="170"/>
    </location>
</feature>
<evidence type="ECO:0000256" key="3">
    <source>
        <dbReference type="ARBA" id="ARBA00022729"/>
    </source>
</evidence>
<accession>A0A1W1DQB7</accession>
<keyword evidence="4" id="KW-0175">Coiled coil</keyword>
<comment type="similarity">
    <text evidence="1">Belongs to the bacterial solute-binding protein 9 family.</text>
</comment>
<dbReference type="GO" id="GO:0030001">
    <property type="term" value="P:metal ion transport"/>
    <property type="evidence" value="ECO:0007669"/>
    <property type="project" value="InterPro"/>
</dbReference>
<keyword evidence="2" id="KW-0813">Transport</keyword>
<gene>
    <name evidence="5" type="ORF">MNB_SUP05-9-146</name>
</gene>
<sequence>MIFRLFFVYFLLSTYSFASEIQQSFEEDAPNIVVSIKPIHSIVSQLTQGITTPSLLLENQQSAHHFHLRPSQLSLLDQADLVISIHPNFETGLSKALNSIDSNKQFIINKQVTNHHSWLDINHMQNFAKLLADKLSQIDKNNAATYQNNLAQVDQKLEQLKHAIDQQLSKHKTTPIATFSNTFEYFIKSNHLQKSITVTQSHGDRLSIQKILKAKQAMQANQTKCLLSTTEIPSKRINVLIEGLDINTASIDIMGYQLDKGTLHYFDLMQNISNKVDQCLK</sequence>
<organism evidence="5">
    <name type="scientific">hydrothermal vent metagenome</name>
    <dbReference type="NCBI Taxonomy" id="652676"/>
    <lineage>
        <taxon>unclassified sequences</taxon>
        <taxon>metagenomes</taxon>
        <taxon>ecological metagenomes</taxon>
    </lineage>
</organism>
<protein>
    <submittedName>
        <fullName evidence="5">Zinc ABC transporter, periplasmic-binding protein ZnuA</fullName>
    </submittedName>
</protein>
<dbReference type="InterPro" id="IPR050492">
    <property type="entry name" value="Bact_metal-bind_prot9"/>
</dbReference>